<evidence type="ECO:0000256" key="1">
    <source>
        <dbReference type="ARBA" id="ARBA00004123"/>
    </source>
</evidence>
<accession>A0A1R3ID47</accession>
<dbReference type="Gene3D" id="3.40.50.1000">
    <property type="entry name" value="HAD superfamily/HAD-like"/>
    <property type="match status" value="1"/>
</dbReference>
<dbReference type="EMBL" id="AWUE01018426">
    <property type="protein sequence ID" value="OMO80480.1"/>
    <property type="molecule type" value="Genomic_DNA"/>
</dbReference>
<dbReference type="PANTHER" id="PTHR23081:SF36">
    <property type="entry name" value="RNA POLYMERASE II SUBUNIT A C-TERMINAL DOMAIN PHOSPHATASE"/>
    <property type="match status" value="1"/>
</dbReference>
<dbReference type="STRING" id="93759.A0A1R3ID47"/>
<dbReference type="SUPFAM" id="SSF56784">
    <property type="entry name" value="HAD-like"/>
    <property type="match status" value="1"/>
</dbReference>
<feature type="domain" description="FCP1 homology" evidence="8">
    <location>
        <begin position="22"/>
        <end position="181"/>
    </location>
</feature>
<dbReference type="PANTHER" id="PTHR23081">
    <property type="entry name" value="RNA POLYMERASE II CTD PHOSPHATASE"/>
    <property type="match status" value="1"/>
</dbReference>
<evidence type="ECO:0000256" key="5">
    <source>
        <dbReference type="ARBA" id="ARBA00047761"/>
    </source>
</evidence>
<dbReference type="Pfam" id="PF03031">
    <property type="entry name" value="NIF"/>
    <property type="match status" value="1"/>
</dbReference>
<dbReference type="InterPro" id="IPR004274">
    <property type="entry name" value="FCP1_dom"/>
</dbReference>
<evidence type="ECO:0000256" key="6">
    <source>
        <dbReference type="ARBA" id="ARBA00048336"/>
    </source>
</evidence>
<feature type="region of interest" description="Disordered" evidence="7">
    <location>
        <begin position="1"/>
        <end position="34"/>
    </location>
</feature>
<dbReference type="OrthoDB" id="10249888at2759"/>
<keyword evidence="3" id="KW-0378">Hydrolase</keyword>
<organism evidence="9 10">
    <name type="scientific">Corchorus olitorius</name>
    <dbReference type="NCBI Taxonomy" id="93759"/>
    <lineage>
        <taxon>Eukaryota</taxon>
        <taxon>Viridiplantae</taxon>
        <taxon>Streptophyta</taxon>
        <taxon>Embryophyta</taxon>
        <taxon>Tracheophyta</taxon>
        <taxon>Spermatophyta</taxon>
        <taxon>Magnoliopsida</taxon>
        <taxon>eudicotyledons</taxon>
        <taxon>Gunneridae</taxon>
        <taxon>Pentapetalae</taxon>
        <taxon>rosids</taxon>
        <taxon>malvids</taxon>
        <taxon>Malvales</taxon>
        <taxon>Malvaceae</taxon>
        <taxon>Grewioideae</taxon>
        <taxon>Apeibeae</taxon>
        <taxon>Corchorus</taxon>
    </lineage>
</organism>
<sequence>MSVLTDSPPHLLDYDDLDSQRNKRRKTQKLEDPEPEVVLCNHPGSFGKMCITCGERNWVTKLRPFVHKFLKEASKMFEMYIYTMGTRGYALQMAKLLDPQGEYFNGRVISRDEGTQKDQKGLDVILGQETAVLKSDETEHDGALACVLKALQRIHHMFFHETDDGNLDIASRDVRQVMKTVRKEVLKGCKIASQVIILTKSQAKTDVFHRKLILQLHMYLQLMLKQKCLVGQLRNISSWSILCG</sequence>
<proteinExistence type="predicted"/>
<gene>
    <name evidence="9" type="ORF">COLO4_24063</name>
</gene>
<evidence type="ECO:0000313" key="9">
    <source>
        <dbReference type="EMBL" id="OMO80480.1"/>
    </source>
</evidence>
<dbReference type="Proteomes" id="UP000187203">
    <property type="component" value="Unassembled WGS sequence"/>
</dbReference>
<reference evidence="10" key="1">
    <citation type="submission" date="2013-09" db="EMBL/GenBank/DDBJ databases">
        <title>Corchorus olitorius genome sequencing.</title>
        <authorList>
            <person name="Alam M."/>
            <person name="Haque M.S."/>
            <person name="Islam M.S."/>
            <person name="Emdad E.M."/>
            <person name="Islam M.M."/>
            <person name="Ahmed B."/>
            <person name="Halim A."/>
            <person name="Hossen Q.M.M."/>
            <person name="Hossain M.Z."/>
            <person name="Ahmed R."/>
            <person name="Khan M.M."/>
            <person name="Islam R."/>
            <person name="Rashid M.M."/>
            <person name="Khan S.A."/>
            <person name="Rahman M.S."/>
            <person name="Alam M."/>
            <person name="Yahiya A.S."/>
            <person name="Khan M.S."/>
            <person name="Azam M.S."/>
            <person name="Haque T."/>
            <person name="Lashkar M.Z.H."/>
            <person name="Akhand A.I."/>
            <person name="Morshed G."/>
            <person name="Roy S."/>
            <person name="Uddin K.S."/>
            <person name="Rabeya T."/>
            <person name="Hossain A.S."/>
            <person name="Chowdhury A."/>
            <person name="Snigdha A.R."/>
            <person name="Mortoza M.S."/>
            <person name="Matin S.A."/>
            <person name="Hoque S.M.E."/>
            <person name="Islam M.K."/>
            <person name="Roy D.K."/>
            <person name="Haider R."/>
            <person name="Moosa M.M."/>
            <person name="Elias S.M."/>
            <person name="Hasan A.M."/>
            <person name="Jahan S."/>
            <person name="Shafiuddin M."/>
            <person name="Mahmood N."/>
            <person name="Shommy N.S."/>
        </authorList>
    </citation>
    <scope>NUCLEOTIDE SEQUENCE [LARGE SCALE GENOMIC DNA]</scope>
    <source>
        <strain evidence="10">cv. O-4</strain>
    </source>
</reference>
<evidence type="ECO:0000256" key="3">
    <source>
        <dbReference type="ARBA" id="ARBA00022801"/>
    </source>
</evidence>
<dbReference type="GO" id="GO:0005634">
    <property type="term" value="C:nucleus"/>
    <property type="evidence" value="ECO:0007669"/>
    <property type="project" value="UniProtKB-SubCell"/>
</dbReference>
<dbReference type="InterPro" id="IPR039189">
    <property type="entry name" value="Fcp1"/>
</dbReference>
<keyword evidence="10" id="KW-1185">Reference proteome</keyword>
<comment type="caution">
    <text evidence="9">The sequence shown here is derived from an EMBL/GenBank/DDBJ whole genome shotgun (WGS) entry which is preliminary data.</text>
</comment>
<evidence type="ECO:0000313" key="10">
    <source>
        <dbReference type="Proteomes" id="UP000187203"/>
    </source>
</evidence>
<dbReference type="PROSITE" id="PS50969">
    <property type="entry name" value="FCP1"/>
    <property type="match status" value="1"/>
</dbReference>
<dbReference type="AlphaFoldDB" id="A0A1R3ID47"/>
<comment type="catalytic activity">
    <reaction evidence="5">
        <text>O-phospho-L-seryl-[protein] + H2O = L-seryl-[protein] + phosphate</text>
        <dbReference type="Rhea" id="RHEA:20629"/>
        <dbReference type="Rhea" id="RHEA-COMP:9863"/>
        <dbReference type="Rhea" id="RHEA-COMP:11604"/>
        <dbReference type="ChEBI" id="CHEBI:15377"/>
        <dbReference type="ChEBI" id="CHEBI:29999"/>
        <dbReference type="ChEBI" id="CHEBI:43474"/>
        <dbReference type="ChEBI" id="CHEBI:83421"/>
        <dbReference type="EC" id="3.1.3.16"/>
    </reaction>
</comment>
<protein>
    <recommendedName>
        <fullName evidence="2">protein-serine/threonine phosphatase</fullName>
        <ecNumber evidence="2">3.1.3.16</ecNumber>
    </recommendedName>
</protein>
<dbReference type="InterPro" id="IPR036412">
    <property type="entry name" value="HAD-like_sf"/>
</dbReference>
<evidence type="ECO:0000256" key="7">
    <source>
        <dbReference type="SAM" id="MobiDB-lite"/>
    </source>
</evidence>
<dbReference type="SMART" id="SM00577">
    <property type="entry name" value="CPDc"/>
    <property type="match status" value="1"/>
</dbReference>
<keyword evidence="4" id="KW-0539">Nucleus</keyword>
<dbReference type="CDD" id="cd07521">
    <property type="entry name" value="HAD_FCP1-like"/>
    <property type="match status" value="1"/>
</dbReference>
<comment type="subcellular location">
    <subcellularLocation>
        <location evidence="1">Nucleus</location>
    </subcellularLocation>
</comment>
<evidence type="ECO:0000256" key="4">
    <source>
        <dbReference type="ARBA" id="ARBA00023242"/>
    </source>
</evidence>
<dbReference type="GO" id="GO:0008420">
    <property type="term" value="F:RNA polymerase II CTD heptapeptide repeat phosphatase activity"/>
    <property type="evidence" value="ECO:0007669"/>
    <property type="project" value="InterPro"/>
</dbReference>
<evidence type="ECO:0000256" key="2">
    <source>
        <dbReference type="ARBA" id="ARBA00013081"/>
    </source>
</evidence>
<evidence type="ECO:0000259" key="8">
    <source>
        <dbReference type="PROSITE" id="PS50969"/>
    </source>
</evidence>
<dbReference type="InterPro" id="IPR023214">
    <property type="entry name" value="HAD_sf"/>
</dbReference>
<comment type="catalytic activity">
    <reaction evidence="6">
        <text>O-phospho-L-threonyl-[protein] + H2O = L-threonyl-[protein] + phosphate</text>
        <dbReference type="Rhea" id="RHEA:47004"/>
        <dbReference type="Rhea" id="RHEA-COMP:11060"/>
        <dbReference type="Rhea" id="RHEA-COMP:11605"/>
        <dbReference type="ChEBI" id="CHEBI:15377"/>
        <dbReference type="ChEBI" id="CHEBI:30013"/>
        <dbReference type="ChEBI" id="CHEBI:43474"/>
        <dbReference type="ChEBI" id="CHEBI:61977"/>
        <dbReference type="EC" id="3.1.3.16"/>
    </reaction>
</comment>
<name>A0A1R3ID47_9ROSI</name>
<dbReference type="EC" id="3.1.3.16" evidence="2"/>